<dbReference type="EMBL" id="BOOP01000001">
    <property type="protein sequence ID" value="GII35082.1"/>
    <property type="molecule type" value="Genomic_DNA"/>
</dbReference>
<protein>
    <recommendedName>
        <fullName evidence="3">Tetratricopeptide repeat protein</fullName>
    </recommendedName>
</protein>
<name>A0A8J3U1A2_9ACTN</name>
<sequence>MNVAEIRAGLDESHTLPDGRLKAERLETLAAAARTAEDRGLEAEVLLNQIKAYAYGGERDRMPVAFGRLLRIYDDHPAEVGGWSHSIHWTLKWMTANLVNNPSVPLATVYRWLDELDGRYRQRGFSTRPVLALRAQLAELIGDDEGAATAMEASITAPRDEMADCDACERNTWGWWRTTVGDDDGALDYWAPVLDGELACAEEPHHVLAQSLLPFLRTGRVEEARGAFLKGYRLVRHNVSLRASVGRHMEFCALTGNEARGLEIFTEHAAWVTDQHEDASQRAGFLSGAAVLLRRLVALGHGDVPVGAGTVETMLATLERELGDVSARYDARNGTTAYSEQLARRLAQEPLLERLPLGVPLTLPVPRPSEAVVPVPATGTTLDEMVAEARRLTTVRHPHAEQAWDRVADSGEELPEDVVAEIERTRAGELMGSDPGRARDMLLASAERFARFTRVGDALEARAVAAVTLLMAGDPAAAEASLAGVVAEAEREYAAGALTPAEYAAVRKGGPFSAMNALALQEDPPAAEVAAARALIEAELALTEELGVADRACRYHDMLAQLCFRLEDGDAARAHLSSALNGYVDAGQPWYAANPAAMLAQLALGDGDVKAAEDLASRAIEYGGGLLDREQAAHLSSLLVEVISRQEGRELELVTAALAAAARWDGLSEPDTLHNTFTAARAYHVLERHAEAAALFEEAMPRVEIPYDAHGIANTRRQYGDSLGAVGRHHEAAEQYLEAARLFQDDPQNQVPHAQLAWAAAEALRDAGQGEESLAAYRRAALLWAEIGAVTPRVRCLRSAAWLLNAMDDAAAEEAGTTPDATGPGVVAMRAVLNELESLAQSDPSEEVLDELAETRRQLGAMLGEPGDE</sequence>
<evidence type="ECO:0000313" key="2">
    <source>
        <dbReference type="Proteomes" id="UP000622547"/>
    </source>
</evidence>
<dbReference type="Gene3D" id="1.25.40.10">
    <property type="entry name" value="Tetratricopeptide repeat domain"/>
    <property type="match status" value="1"/>
</dbReference>
<proteinExistence type="predicted"/>
<comment type="caution">
    <text evidence="1">The sequence shown here is derived from an EMBL/GenBank/DDBJ whole genome shotgun (WGS) entry which is preliminary data.</text>
</comment>
<keyword evidence="2" id="KW-1185">Reference proteome</keyword>
<reference evidence="1 2" key="1">
    <citation type="submission" date="2021-01" db="EMBL/GenBank/DDBJ databases">
        <title>Whole genome shotgun sequence of Planotetraspora phitsanulokensis NBRC 104273.</title>
        <authorList>
            <person name="Komaki H."/>
            <person name="Tamura T."/>
        </authorList>
    </citation>
    <scope>NUCLEOTIDE SEQUENCE [LARGE SCALE GENOMIC DNA]</scope>
    <source>
        <strain evidence="1 2">NBRC 104273</strain>
    </source>
</reference>
<accession>A0A8J3U1A2</accession>
<dbReference type="RefSeq" id="WP_204070874.1">
    <property type="nucleotide sequence ID" value="NZ_BAABHI010000008.1"/>
</dbReference>
<dbReference type="AlphaFoldDB" id="A0A8J3U1A2"/>
<evidence type="ECO:0008006" key="3">
    <source>
        <dbReference type="Google" id="ProtNLM"/>
    </source>
</evidence>
<dbReference type="Proteomes" id="UP000622547">
    <property type="component" value="Unassembled WGS sequence"/>
</dbReference>
<dbReference type="InterPro" id="IPR011990">
    <property type="entry name" value="TPR-like_helical_dom_sf"/>
</dbReference>
<organism evidence="1 2">
    <name type="scientific">Planotetraspora phitsanulokensis</name>
    <dbReference type="NCBI Taxonomy" id="575192"/>
    <lineage>
        <taxon>Bacteria</taxon>
        <taxon>Bacillati</taxon>
        <taxon>Actinomycetota</taxon>
        <taxon>Actinomycetes</taxon>
        <taxon>Streptosporangiales</taxon>
        <taxon>Streptosporangiaceae</taxon>
        <taxon>Planotetraspora</taxon>
    </lineage>
</organism>
<evidence type="ECO:0000313" key="1">
    <source>
        <dbReference type="EMBL" id="GII35082.1"/>
    </source>
</evidence>
<gene>
    <name evidence="1" type="ORF">Pph01_00850</name>
</gene>
<dbReference type="SUPFAM" id="SSF48452">
    <property type="entry name" value="TPR-like"/>
    <property type="match status" value="1"/>
</dbReference>